<dbReference type="Proteomes" id="UP000287394">
    <property type="component" value="Chromosome"/>
</dbReference>
<name>A0A402CRP4_9BACT</name>
<keyword evidence="2" id="KW-1185">Reference proteome</keyword>
<evidence type="ECO:0000313" key="2">
    <source>
        <dbReference type="Proteomes" id="UP000287394"/>
    </source>
</evidence>
<organism evidence="1 2">
    <name type="scientific">Capsulimonas corticalis</name>
    <dbReference type="NCBI Taxonomy" id="2219043"/>
    <lineage>
        <taxon>Bacteria</taxon>
        <taxon>Bacillati</taxon>
        <taxon>Armatimonadota</taxon>
        <taxon>Armatimonadia</taxon>
        <taxon>Capsulimonadales</taxon>
        <taxon>Capsulimonadaceae</taxon>
        <taxon>Capsulimonas</taxon>
    </lineage>
</organism>
<accession>A0A402CRP4</accession>
<sequence>MVYEGVCCPICKQEIDLDAPYFATSEPFFPSEHPLFKYCDAAMHWDCYAAWPSRSEFARRYFETQIEGEKRNYYWGIALSRDEVAVTVSIDIGQVIVMTAETGDTARVGLNQWEEWLADFDQAVEGLHPVQQDAFREVWPILRDVLPSATVMVRRVDWEAKNKLLWARVELCRIQEEERLRTVRTYNKACQLWINRGGFCPYCGADNPRFEDRGPERKSEFHCIACGQSFGPPEANAASSFGVYLKDAPT</sequence>
<dbReference type="AlphaFoldDB" id="A0A402CRP4"/>
<protein>
    <submittedName>
        <fullName evidence="1">Uncharacterized protein</fullName>
    </submittedName>
</protein>
<gene>
    <name evidence="1" type="ORF">CCAX7_001740</name>
</gene>
<evidence type="ECO:0000313" key="1">
    <source>
        <dbReference type="EMBL" id="BDI28123.1"/>
    </source>
</evidence>
<dbReference type="EMBL" id="AP025739">
    <property type="protein sequence ID" value="BDI28123.1"/>
    <property type="molecule type" value="Genomic_DNA"/>
</dbReference>
<proteinExistence type="predicted"/>
<dbReference type="KEGG" id="ccot:CCAX7_001740"/>
<reference evidence="1 2" key="1">
    <citation type="journal article" date="2019" name="Int. J. Syst. Evol. Microbiol.">
        <title>Capsulimonas corticalis gen. nov., sp. nov., an aerobic capsulated bacterium, of a novel bacterial order, Capsulimonadales ord. nov., of the class Armatimonadia of the phylum Armatimonadetes.</title>
        <authorList>
            <person name="Li J."/>
            <person name="Kudo C."/>
            <person name="Tonouchi A."/>
        </authorList>
    </citation>
    <scope>NUCLEOTIDE SEQUENCE [LARGE SCALE GENOMIC DNA]</scope>
    <source>
        <strain evidence="1 2">AX-7</strain>
    </source>
</reference>